<feature type="non-terminal residue" evidence="4">
    <location>
        <position position="493"/>
    </location>
</feature>
<dbReference type="Proteomes" id="UP000030689">
    <property type="component" value="Unassembled WGS sequence"/>
</dbReference>
<dbReference type="STRING" id="72664.V4MJX9"/>
<feature type="domain" description="TIR" evidence="3">
    <location>
        <begin position="9"/>
        <end position="148"/>
    </location>
</feature>
<dbReference type="Gramene" id="ESQ55742">
    <property type="protein sequence ID" value="ESQ55742"/>
    <property type="gene ID" value="EUTSA_v10026940mg"/>
</dbReference>
<dbReference type="Pfam" id="PF23282">
    <property type="entry name" value="WHD_ROQ1"/>
    <property type="match status" value="1"/>
</dbReference>
<dbReference type="SUPFAM" id="SSF52540">
    <property type="entry name" value="P-loop containing nucleoside triphosphate hydrolases"/>
    <property type="match status" value="1"/>
</dbReference>
<proteinExistence type="predicted"/>
<evidence type="ECO:0000313" key="5">
    <source>
        <dbReference type="Proteomes" id="UP000030689"/>
    </source>
</evidence>
<dbReference type="Gene3D" id="3.40.50.300">
    <property type="entry name" value="P-loop containing nucleotide triphosphate hydrolases"/>
    <property type="match status" value="1"/>
</dbReference>
<dbReference type="GO" id="GO:0007165">
    <property type="term" value="P:signal transduction"/>
    <property type="evidence" value="ECO:0007669"/>
    <property type="project" value="InterPro"/>
</dbReference>
<dbReference type="AlphaFoldDB" id="V4MJX9"/>
<dbReference type="GO" id="GO:0043531">
    <property type="term" value="F:ADP binding"/>
    <property type="evidence" value="ECO:0007669"/>
    <property type="project" value="InterPro"/>
</dbReference>
<dbReference type="CDD" id="cd00267">
    <property type="entry name" value="ABC_ATPase"/>
    <property type="match status" value="1"/>
</dbReference>
<organism evidence="4 5">
    <name type="scientific">Eutrema salsugineum</name>
    <name type="common">Saltwater cress</name>
    <name type="synonym">Sisymbrium salsugineum</name>
    <dbReference type="NCBI Taxonomy" id="72664"/>
    <lineage>
        <taxon>Eukaryota</taxon>
        <taxon>Viridiplantae</taxon>
        <taxon>Streptophyta</taxon>
        <taxon>Embryophyta</taxon>
        <taxon>Tracheophyta</taxon>
        <taxon>Spermatophyta</taxon>
        <taxon>Magnoliopsida</taxon>
        <taxon>eudicotyledons</taxon>
        <taxon>Gunneridae</taxon>
        <taxon>Pentapetalae</taxon>
        <taxon>rosids</taxon>
        <taxon>malvids</taxon>
        <taxon>Brassicales</taxon>
        <taxon>Brassicaceae</taxon>
        <taxon>Eutremeae</taxon>
        <taxon>Eutrema</taxon>
    </lineage>
</organism>
<dbReference type="GO" id="GO:0006952">
    <property type="term" value="P:defense response"/>
    <property type="evidence" value="ECO:0007669"/>
    <property type="project" value="InterPro"/>
</dbReference>
<dbReference type="Gene3D" id="1.10.8.430">
    <property type="entry name" value="Helical domain of apoptotic protease-activating factors"/>
    <property type="match status" value="1"/>
</dbReference>
<reference evidence="4 5" key="1">
    <citation type="journal article" date="2013" name="Front. Plant Sci.">
        <title>The Reference Genome of the Halophytic Plant Eutrema salsugineum.</title>
        <authorList>
            <person name="Yang R."/>
            <person name="Jarvis D.E."/>
            <person name="Chen H."/>
            <person name="Beilstein M.A."/>
            <person name="Grimwood J."/>
            <person name="Jenkins J."/>
            <person name="Shu S."/>
            <person name="Prochnik S."/>
            <person name="Xin M."/>
            <person name="Ma C."/>
            <person name="Schmutz J."/>
            <person name="Wing R.A."/>
            <person name="Mitchell-Olds T."/>
            <person name="Schumaker K.S."/>
            <person name="Wang X."/>
        </authorList>
    </citation>
    <scope>NUCLEOTIDE SEQUENCE [LARGE SCALE GENOMIC DNA]</scope>
</reference>
<dbReference type="InterPro" id="IPR042197">
    <property type="entry name" value="Apaf_helical"/>
</dbReference>
<dbReference type="EMBL" id="KI517384">
    <property type="protein sequence ID" value="ESQ55742.1"/>
    <property type="molecule type" value="Genomic_DNA"/>
</dbReference>
<accession>V4MJX9</accession>
<keyword evidence="2" id="KW-0677">Repeat</keyword>
<dbReference type="SMART" id="SM00255">
    <property type="entry name" value="TIR"/>
    <property type="match status" value="1"/>
</dbReference>
<dbReference type="InterPro" id="IPR000157">
    <property type="entry name" value="TIR_dom"/>
</dbReference>
<dbReference type="InterPro" id="IPR002182">
    <property type="entry name" value="NB-ARC"/>
</dbReference>
<sequence length="493" mass="55156">MASSSSRSWRYDVFPSFSGEVVRKSFLSHLLKELDRKSINAFIDDGIERSRPIGPELLSAIRESRISIVVFSKSYASSTCVDPSEVRKHTGEFGKVFKETCDGKTEDQKQRWMQALVDVANMAGEDLRNWCNEASMIEKIADDVSNKLITTSDCYGDLVGIEAHLEAMSSILCLESEEARMVGILGPSGIGKSTIGRALFKNFLSEILGQKDLQIYQLGAVEQRLKLKKVLIVLDDVDDIELLKTLVGQTEWFGSGSRIIVITQDRQLLKAHEIDLIYEVKFPSQDSALKMLCQSAFRQNSPPNGLMELTVEAAKLAGNLPLCLSVLGSSLRRKDKKEWEEMLPRLQNGLDGKIEKILRVGYDRLDGKDQELFLFIAFAGLFNGLQVSYIRLNDVIDVTISVSDIKCLLGDGVTTGLTVLTDKSLIRITPHETIEMHNSLQKLAREIGRAESINNPGKRRYLVDVEDICDVFTDKTINFYDCSHLLYLSAGLR</sequence>
<dbReference type="InterPro" id="IPR044974">
    <property type="entry name" value="Disease_R_plants"/>
</dbReference>
<dbReference type="InterPro" id="IPR058192">
    <property type="entry name" value="WHD_ROQ1-like"/>
</dbReference>
<dbReference type="InterPro" id="IPR035897">
    <property type="entry name" value="Toll_tir_struct_dom_sf"/>
</dbReference>
<dbReference type="PRINTS" id="PR00364">
    <property type="entry name" value="DISEASERSIST"/>
</dbReference>
<keyword evidence="1" id="KW-0433">Leucine-rich repeat</keyword>
<dbReference type="KEGG" id="eus:EUTSA_v10026940mg"/>
<evidence type="ECO:0000256" key="2">
    <source>
        <dbReference type="ARBA" id="ARBA00022737"/>
    </source>
</evidence>
<dbReference type="PANTHER" id="PTHR11017:SF274">
    <property type="entry name" value="ADP-RIBOSYL CYCLASE_CYCLIC ADP-RIBOSE HYDROLASE-RELATED"/>
    <property type="match status" value="1"/>
</dbReference>
<dbReference type="Pfam" id="PF00931">
    <property type="entry name" value="NB-ARC"/>
    <property type="match status" value="1"/>
</dbReference>
<dbReference type="PROSITE" id="PS50104">
    <property type="entry name" value="TIR"/>
    <property type="match status" value="1"/>
</dbReference>
<dbReference type="Gene3D" id="3.40.50.10140">
    <property type="entry name" value="Toll/interleukin-1 receptor homology (TIR) domain"/>
    <property type="match status" value="2"/>
</dbReference>
<dbReference type="OMA" id="WIVPHEL"/>
<evidence type="ECO:0000259" key="3">
    <source>
        <dbReference type="PROSITE" id="PS50104"/>
    </source>
</evidence>
<protein>
    <recommendedName>
        <fullName evidence="3">TIR domain-containing protein</fullName>
    </recommendedName>
</protein>
<evidence type="ECO:0000256" key="1">
    <source>
        <dbReference type="ARBA" id="ARBA00022614"/>
    </source>
</evidence>
<name>V4MJX9_EUTSA</name>
<gene>
    <name evidence="4" type="ORF">EUTSA_v10026940mg</name>
</gene>
<dbReference type="PANTHER" id="PTHR11017">
    <property type="entry name" value="LEUCINE-RICH REPEAT-CONTAINING PROTEIN"/>
    <property type="match status" value="1"/>
</dbReference>
<dbReference type="FunFam" id="1.10.8.430:FF:000002">
    <property type="entry name" value="Disease resistance protein (TIR-NBS-LRR class)"/>
    <property type="match status" value="1"/>
</dbReference>
<evidence type="ECO:0000313" key="4">
    <source>
        <dbReference type="EMBL" id="ESQ55742.1"/>
    </source>
</evidence>
<dbReference type="InterPro" id="IPR027417">
    <property type="entry name" value="P-loop_NTPase"/>
</dbReference>
<dbReference type="SUPFAM" id="SSF52200">
    <property type="entry name" value="Toll/Interleukin receptor TIR domain"/>
    <property type="match status" value="1"/>
</dbReference>
<dbReference type="Pfam" id="PF01582">
    <property type="entry name" value="TIR"/>
    <property type="match status" value="1"/>
</dbReference>
<keyword evidence="5" id="KW-1185">Reference proteome</keyword>